<dbReference type="InterPro" id="IPR004474">
    <property type="entry name" value="LytR_CpsA_psr"/>
</dbReference>
<dbReference type="NCBIfam" id="TIGR00350">
    <property type="entry name" value="lytR_cpsA_psr"/>
    <property type="match status" value="1"/>
</dbReference>
<accession>A0A4U0RC69</accession>
<gene>
    <name evidence="5" type="ORF">FCI23_55020</name>
</gene>
<dbReference type="OrthoDB" id="9782542at2"/>
<feature type="compositionally biased region" description="Low complexity" evidence="2">
    <location>
        <begin position="338"/>
        <end position="350"/>
    </location>
</feature>
<name>A0A4U0RC69_9ACTN</name>
<proteinExistence type="inferred from homology"/>
<comment type="similarity">
    <text evidence="1">Belongs to the LytR/CpsA/Psr (LCP) family.</text>
</comment>
<dbReference type="Proteomes" id="UP000305778">
    <property type="component" value="Unassembled WGS sequence"/>
</dbReference>
<feature type="region of interest" description="Disordered" evidence="2">
    <location>
        <begin position="333"/>
        <end position="365"/>
    </location>
</feature>
<dbReference type="EMBL" id="SUMC01000274">
    <property type="protein sequence ID" value="TJZ92765.1"/>
    <property type="molecule type" value="Genomic_DNA"/>
</dbReference>
<dbReference type="Gene3D" id="3.40.630.190">
    <property type="entry name" value="LCP protein"/>
    <property type="match status" value="1"/>
</dbReference>
<dbReference type="Pfam" id="PF13399">
    <property type="entry name" value="LytR_C"/>
    <property type="match status" value="1"/>
</dbReference>
<dbReference type="PANTHER" id="PTHR33392:SF6">
    <property type="entry name" value="POLYISOPRENYL-TEICHOIC ACID--PEPTIDOGLYCAN TEICHOIC ACID TRANSFERASE TAGU"/>
    <property type="match status" value="1"/>
</dbReference>
<dbReference type="PANTHER" id="PTHR33392">
    <property type="entry name" value="POLYISOPRENYL-TEICHOIC ACID--PEPTIDOGLYCAN TEICHOIC ACID TRANSFERASE TAGU"/>
    <property type="match status" value="1"/>
</dbReference>
<protein>
    <submittedName>
        <fullName evidence="5">LytR family transcriptional regulator</fullName>
    </submittedName>
</protein>
<comment type="caution">
    <text evidence="5">The sequence shown here is derived from an EMBL/GenBank/DDBJ whole genome shotgun (WGS) entry which is preliminary data.</text>
</comment>
<feature type="region of interest" description="Disordered" evidence="2">
    <location>
        <begin position="401"/>
        <end position="423"/>
    </location>
</feature>
<evidence type="ECO:0000259" key="4">
    <source>
        <dbReference type="Pfam" id="PF13399"/>
    </source>
</evidence>
<dbReference type="Pfam" id="PF03816">
    <property type="entry name" value="LytR_cpsA_psr"/>
    <property type="match status" value="1"/>
</dbReference>
<evidence type="ECO:0000256" key="2">
    <source>
        <dbReference type="SAM" id="MobiDB-lite"/>
    </source>
</evidence>
<feature type="compositionally biased region" description="Pro residues" evidence="2">
    <location>
        <begin position="351"/>
        <end position="360"/>
    </location>
</feature>
<sequence>MLRWVAIVTSVGVLGASGVAYGYYEYLSGKIRKGERSSGTTNVAKTKANAAGKTAMNILILGSDTRNGSGDAALGGAADSAGARADVIMIAHLSADRSNMSVVSIPRDTRVDIPACTDPNTHQQYAATNDIINASLGRGGPGCTLATVQNLTGVYIDHWLMIDFAGVVKMADVLGGVAVCLQHSVWDRPTAYIKHGGSGLKLTTGTHIIQGKQALQWLRTRDAFGSDAGRAQAQHMYMNSLIRTLRSKNYFSNPTELNSIATAAMSAFEVSSEIGSPTKLYDLGMQLKTIPPDRITTLTMPHIADPKAPDAHYLPDPTDAPAVWTLLRNDVAMDPNGKAKPTTSPSAKPATPAPQGPPAAAPGSITVTVVNGTAGTDAGVATPGRARAIAVTLQTAGFTQAAESREAKPSPGTTLVYPTSSGEQGKSNALAVAKALKIPAATVKASADMQAITLTVGADWKTGTDFSATLPKAGAVPASAQASNGAEKGCMPVEPIYRWAG</sequence>
<organism evidence="5 6">
    <name type="scientific">Actinacidiphila oryziradicis</name>
    <dbReference type="NCBI Taxonomy" id="2571141"/>
    <lineage>
        <taxon>Bacteria</taxon>
        <taxon>Bacillati</taxon>
        <taxon>Actinomycetota</taxon>
        <taxon>Actinomycetes</taxon>
        <taxon>Kitasatosporales</taxon>
        <taxon>Streptomycetaceae</taxon>
        <taxon>Actinacidiphila</taxon>
    </lineage>
</organism>
<dbReference type="InterPro" id="IPR050922">
    <property type="entry name" value="LytR/CpsA/Psr_CW_biosynth"/>
</dbReference>
<feature type="domain" description="Cell envelope-related transcriptional attenuator" evidence="3">
    <location>
        <begin position="84"/>
        <end position="246"/>
    </location>
</feature>
<feature type="compositionally biased region" description="Polar residues" evidence="2">
    <location>
        <begin position="411"/>
        <end position="423"/>
    </location>
</feature>
<evidence type="ECO:0000256" key="1">
    <source>
        <dbReference type="ARBA" id="ARBA00006068"/>
    </source>
</evidence>
<evidence type="ECO:0000313" key="6">
    <source>
        <dbReference type="Proteomes" id="UP000305778"/>
    </source>
</evidence>
<dbReference type="AlphaFoldDB" id="A0A4U0RC69"/>
<feature type="domain" description="LytR/CpsA/Psr regulator C-terminal" evidence="4">
    <location>
        <begin position="364"/>
        <end position="460"/>
    </location>
</feature>
<dbReference type="InterPro" id="IPR027381">
    <property type="entry name" value="LytR/CpsA/Psr_C"/>
</dbReference>
<keyword evidence="6" id="KW-1185">Reference proteome</keyword>
<evidence type="ECO:0000259" key="3">
    <source>
        <dbReference type="Pfam" id="PF03816"/>
    </source>
</evidence>
<evidence type="ECO:0000313" key="5">
    <source>
        <dbReference type="EMBL" id="TJZ92765.1"/>
    </source>
</evidence>
<reference evidence="5 6" key="1">
    <citation type="submission" date="2019-04" db="EMBL/GenBank/DDBJ databases">
        <title>Streptomyces oryziradicis sp. nov., a novel actinomycete isolated from rhizosphere soil of rice (Oryza sativa L.).</title>
        <authorList>
            <person name="Li C."/>
        </authorList>
    </citation>
    <scope>NUCLEOTIDE SEQUENCE [LARGE SCALE GENOMIC DNA]</scope>
    <source>
        <strain evidence="5 6">NEAU-C40</strain>
    </source>
</reference>